<gene>
    <name evidence="3" type="ORF">CH357_07850</name>
</gene>
<name>A0A2M9XFI9_9LEPT</name>
<sequence length="396" mass="44469">MKPEIAVLVLGHGSREENSNLEFVSLVEAYSLTRPDLKISHAYVELAKPDLETALKELCGEYSNIIIFPLFLYTSGHVKNDIPIVLDRIKFDFPTHSFKIASSLGIHSKMVSLLRKRAEEFLPLNVEQSSKTGVIIVNRGSSDPDANGDFYKTVRLFQEGNFFSFVLPSFIGITSPLLPDTLEMASKLRPERLLVVPYFLFGGKLIQKISSLVQNFSEKFPWIKTEVSSYLGPDPELFSVIDERIQDCISGKLSLPCDTCEYRTQLPGLSKKVGGLKALLWSIRHLETHNQAAPHLFPHRNLQKHIFVCENIDCASKGSSALVSRIRSILKVQGRQSDFKISRSSCMGRCGEGPVVVVYPDGVWYQKVSVEDAEDLVSEHLLQDRLVSRLVDNIMQ</sequence>
<dbReference type="Gene3D" id="3.40.50.1400">
    <property type="match status" value="2"/>
</dbReference>
<organism evidence="3 4">
    <name type="scientific">Leptospira hartskeerlii</name>
    <dbReference type="NCBI Taxonomy" id="2023177"/>
    <lineage>
        <taxon>Bacteria</taxon>
        <taxon>Pseudomonadati</taxon>
        <taxon>Spirochaetota</taxon>
        <taxon>Spirochaetia</taxon>
        <taxon>Leptospirales</taxon>
        <taxon>Leptospiraceae</taxon>
        <taxon>Leptospira</taxon>
    </lineage>
</organism>
<dbReference type="GO" id="GO:0046872">
    <property type="term" value="F:metal ion binding"/>
    <property type="evidence" value="ECO:0007669"/>
    <property type="project" value="UniProtKB-KW"/>
</dbReference>
<evidence type="ECO:0000313" key="4">
    <source>
        <dbReference type="Proteomes" id="UP000232196"/>
    </source>
</evidence>
<keyword evidence="1" id="KW-0479">Metal-binding</keyword>
<dbReference type="CDD" id="cd02980">
    <property type="entry name" value="TRX_Fd_family"/>
    <property type="match status" value="1"/>
</dbReference>
<dbReference type="EMBL" id="NPDN01000003">
    <property type="protein sequence ID" value="PJZ26394.1"/>
    <property type="molecule type" value="Genomic_DNA"/>
</dbReference>
<comment type="caution">
    <text evidence="3">The sequence shown here is derived from an EMBL/GenBank/DDBJ whole genome shotgun (WGS) entry which is preliminary data.</text>
</comment>
<evidence type="ECO:0000256" key="2">
    <source>
        <dbReference type="ARBA" id="ARBA00023239"/>
    </source>
</evidence>
<reference evidence="3 4" key="1">
    <citation type="submission" date="2017-07" db="EMBL/GenBank/DDBJ databases">
        <title>Leptospira spp. isolated from tropical soils.</title>
        <authorList>
            <person name="Thibeaux R."/>
            <person name="Iraola G."/>
            <person name="Ferres I."/>
            <person name="Bierque E."/>
            <person name="Girault D."/>
            <person name="Soupe-Gilbert M.-E."/>
            <person name="Picardeau M."/>
            <person name="Goarant C."/>
        </authorList>
    </citation>
    <scope>NUCLEOTIDE SEQUENCE [LARGE SCALE GENOMIC DNA]</scope>
    <source>
        <strain evidence="3 4">MCA1-C-A1</strain>
    </source>
</reference>
<keyword evidence="2" id="KW-0456">Lyase</keyword>
<dbReference type="OrthoDB" id="9797895at2"/>
<dbReference type="RefSeq" id="WP_100706181.1">
    <property type="nucleotide sequence ID" value="NZ_NPDL01000003.1"/>
</dbReference>
<dbReference type="Proteomes" id="UP000232196">
    <property type="component" value="Unassembled WGS sequence"/>
</dbReference>
<dbReference type="CDD" id="cd03414">
    <property type="entry name" value="CbiX_SirB_C"/>
    <property type="match status" value="1"/>
</dbReference>
<dbReference type="InterPro" id="IPR036249">
    <property type="entry name" value="Thioredoxin-like_sf"/>
</dbReference>
<accession>A0A2M9XFI9</accession>
<dbReference type="InterPro" id="IPR050963">
    <property type="entry name" value="Sirohydro_Cobaltochel/CbiX"/>
</dbReference>
<dbReference type="Pfam" id="PF01903">
    <property type="entry name" value="CbiX"/>
    <property type="match status" value="2"/>
</dbReference>
<keyword evidence="4" id="KW-1185">Reference proteome</keyword>
<dbReference type="GO" id="GO:0016829">
    <property type="term" value="F:lyase activity"/>
    <property type="evidence" value="ECO:0007669"/>
    <property type="project" value="UniProtKB-KW"/>
</dbReference>
<evidence type="ECO:0000256" key="1">
    <source>
        <dbReference type="ARBA" id="ARBA00022723"/>
    </source>
</evidence>
<dbReference type="Gene3D" id="3.40.30.10">
    <property type="entry name" value="Glutaredoxin"/>
    <property type="match status" value="1"/>
</dbReference>
<dbReference type="SUPFAM" id="SSF52833">
    <property type="entry name" value="Thioredoxin-like"/>
    <property type="match status" value="1"/>
</dbReference>
<dbReference type="Pfam" id="PF01257">
    <property type="entry name" value="2Fe-2S_thioredx"/>
    <property type="match status" value="1"/>
</dbReference>
<dbReference type="PANTHER" id="PTHR33542:SF3">
    <property type="entry name" value="SIROHYDROCHLORIN FERROCHELATASE, CHLOROPLASTIC"/>
    <property type="match status" value="1"/>
</dbReference>
<dbReference type="CDD" id="cd03416">
    <property type="entry name" value="CbiX_SirB_N"/>
    <property type="match status" value="1"/>
</dbReference>
<protein>
    <submittedName>
        <fullName evidence="3">Ferredoxin</fullName>
    </submittedName>
</protein>
<dbReference type="AlphaFoldDB" id="A0A2M9XFI9"/>
<evidence type="ECO:0000313" key="3">
    <source>
        <dbReference type="EMBL" id="PJZ26394.1"/>
    </source>
</evidence>
<dbReference type="InterPro" id="IPR002762">
    <property type="entry name" value="CbiX-like"/>
</dbReference>
<dbReference type="SUPFAM" id="SSF53800">
    <property type="entry name" value="Chelatase"/>
    <property type="match status" value="1"/>
</dbReference>
<proteinExistence type="predicted"/>
<dbReference type="PANTHER" id="PTHR33542">
    <property type="entry name" value="SIROHYDROCHLORIN FERROCHELATASE, CHLOROPLASTIC"/>
    <property type="match status" value="1"/>
</dbReference>